<evidence type="ECO:0000259" key="4">
    <source>
        <dbReference type="Pfam" id="PF08698"/>
    </source>
</evidence>
<feature type="domain" description="Fcf2 pre-rRNA processing C-terminal" evidence="4">
    <location>
        <begin position="113"/>
        <end position="208"/>
    </location>
</feature>
<accession>A0A6A6H230</accession>
<dbReference type="PANTHER" id="PTHR21686">
    <property type="entry name" value="DEOXYNUCLEOTIDYLTRANSFERASE TERMINAL-INTERACTING PROTEIN 2"/>
    <property type="match status" value="1"/>
</dbReference>
<dbReference type="Proteomes" id="UP000800092">
    <property type="component" value="Unassembled WGS sequence"/>
</dbReference>
<comment type="subcellular location">
    <subcellularLocation>
        <location evidence="1">Nucleus</location>
        <location evidence="1">Nucleolus</location>
    </subcellularLocation>
</comment>
<organism evidence="5 6">
    <name type="scientific">Viridothelium virens</name>
    <name type="common">Speckled blister lichen</name>
    <name type="synonym">Trypethelium virens</name>
    <dbReference type="NCBI Taxonomy" id="1048519"/>
    <lineage>
        <taxon>Eukaryota</taxon>
        <taxon>Fungi</taxon>
        <taxon>Dikarya</taxon>
        <taxon>Ascomycota</taxon>
        <taxon>Pezizomycotina</taxon>
        <taxon>Dothideomycetes</taxon>
        <taxon>Dothideomycetes incertae sedis</taxon>
        <taxon>Trypetheliales</taxon>
        <taxon>Trypetheliaceae</taxon>
        <taxon>Viridothelium</taxon>
    </lineage>
</organism>
<dbReference type="GO" id="GO:0003723">
    <property type="term" value="F:RNA binding"/>
    <property type="evidence" value="ECO:0007669"/>
    <property type="project" value="TreeGrafter"/>
</dbReference>
<dbReference type="GO" id="GO:0005730">
    <property type="term" value="C:nucleolus"/>
    <property type="evidence" value="ECO:0007669"/>
    <property type="project" value="UniProtKB-SubCell"/>
</dbReference>
<evidence type="ECO:0000313" key="6">
    <source>
        <dbReference type="Proteomes" id="UP000800092"/>
    </source>
</evidence>
<evidence type="ECO:0000256" key="1">
    <source>
        <dbReference type="ARBA" id="ARBA00004604"/>
    </source>
</evidence>
<sequence>MPAHLDVLQKTNLPVSDDEDLADDQIHQLLEEAQTRLRAQRSTALARSGKDLSFKGLPRLDASATEKPYIKNDGGVARIDQSRLLSDNQRNLANGIRKIEDPVVMKKRAITDKKAAAGSDWFNLPKTNLTPELKRDLQLLKMRNVLDPHRHYKNDDSKSLVPEYSQVGTIVQGPTEFFSARLPNKERKRTFVEEVLAREDENGRFKNKYSEVQVGKRNGKKGHYKALQARKKRNMRR</sequence>
<dbReference type="Pfam" id="PF08698">
    <property type="entry name" value="Fcf2"/>
    <property type="match status" value="1"/>
</dbReference>
<gene>
    <name evidence="5" type="ORF">EV356DRAFT_578798</name>
</gene>
<dbReference type="EMBL" id="ML991821">
    <property type="protein sequence ID" value="KAF2231898.1"/>
    <property type="molecule type" value="Genomic_DNA"/>
</dbReference>
<dbReference type="PANTHER" id="PTHR21686:SF12">
    <property type="entry name" value="DEOXYNUCLEOTIDYLTRANSFERASE TERMINAL-INTERACTING PROTEIN 2"/>
    <property type="match status" value="1"/>
</dbReference>
<evidence type="ECO:0000256" key="2">
    <source>
        <dbReference type="ARBA" id="ARBA00023242"/>
    </source>
</evidence>
<evidence type="ECO:0000313" key="5">
    <source>
        <dbReference type="EMBL" id="KAF2231898.1"/>
    </source>
</evidence>
<name>A0A6A6H230_VIRVR</name>
<evidence type="ECO:0000256" key="3">
    <source>
        <dbReference type="SAM" id="MobiDB-lite"/>
    </source>
</evidence>
<keyword evidence="2" id="KW-0539">Nucleus</keyword>
<dbReference type="GO" id="GO:0006396">
    <property type="term" value="P:RNA processing"/>
    <property type="evidence" value="ECO:0007669"/>
    <property type="project" value="TreeGrafter"/>
</dbReference>
<feature type="compositionally biased region" description="Basic residues" evidence="3">
    <location>
        <begin position="217"/>
        <end position="237"/>
    </location>
</feature>
<proteinExistence type="predicted"/>
<feature type="region of interest" description="Disordered" evidence="3">
    <location>
        <begin position="208"/>
        <end position="237"/>
    </location>
</feature>
<dbReference type="AlphaFoldDB" id="A0A6A6H230"/>
<dbReference type="InterPro" id="IPR039883">
    <property type="entry name" value="Fcf2/DNTTIP2"/>
</dbReference>
<keyword evidence="6" id="KW-1185">Reference proteome</keyword>
<dbReference type="InterPro" id="IPR014810">
    <property type="entry name" value="Fcf2_C"/>
</dbReference>
<reference evidence="5" key="1">
    <citation type="journal article" date="2020" name="Stud. Mycol.">
        <title>101 Dothideomycetes genomes: a test case for predicting lifestyles and emergence of pathogens.</title>
        <authorList>
            <person name="Haridas S."/>
            <person name="Albert R."/>
            <person name="Binder M."/>
            <person name="Bloem J."/>
            <person name="Labutti K."/>
            <person name="Salamov A."/>
            <person name="Andreopoulos B."/>
            <person name="Baker S."/>
            <person name="Barry K."/>
            <person name="Bills G."/>
            <person name="Bluhm B."/>
            <person name="Cannon C."/>
            <person name="Castanera R."/>
            <person name="Culley D."/>
            <person name="Daum C."/>
            <person name="Ezra D."/>
            <person name="Gonzalez J."/>
            <person name="Henrissat B."/>
            <person name="Kuo A."/>
            <person name="Liang C."/>
            <person name="Lipzen A."/>
            <person name="Lutzoni F."/>
            <person name="Magnuson J."/>
            <person name="Mondo S."/>
            <person name="Nolan M."/>
            <person name="Ohm R."/>
            <person name="Pangilinan J."/>
            <person name="Park H.-J."/>
            <person name="Ramirez L."/>
            <person name="Alfaro M."/>
            <person name="Sun H."/>
            <person name="Tritt A."/>
            <person name="Yoshinaga Y."/>
            <person name="Zwiers L.-H."/>
            <person name="Turgeon B."/>
            <person name="Goodwin S."/>
            <person name="Spatafora J."/>
            <person name="Crous P."/>
            <person name="Grigoriev I."/>
        </authorList>
    </citation>
    <scope>NUCLEOTIDE SEQUENCE</scope>
    <source>
        <strain evidence="5">Tuck. ex Michener</strain>
    </source>
</reference>
<dbReference type="OrthoDB" id="427886at2759"/>
<protein>
    <submittedName>
        <fullName evidence="5">Nucleolus protein required for cell viability</fullName>
    </submittedName>
</protein>